<dbReference type="Pfam" id="PF03795">
    <property type="entry name" value="YCII"/>
    <property type="match status" value="1"/>
</dbReference>
<dbReference type="SUPFAM" id="SSF54909">
    <property type="entry name" value="Dimeric alpha+beta barrel"/>
    <property type="match status" value="1"/>
</dbReference>
<accession>A0ABP8FRY3</accession>
<dbReference type="EMBL" id="BAABGX010000002">
    <property type="protein sequence ID" value="GAA4309485.1"/>
    <property type="molecule type" value="Genomic_DNA"/>
</dbReference>
<dbReference type="Proteomes" id="UP001501844">
    <property type="component" value="Unassembled WGS sequence"/>
</dbReference>
<proteinExistence type="inferred from homology"/>
<feature type="chain" id="PRO_5045904960" description="YCII-related domain-containing protein" evidence="3">
    <location>
        <begin position="21"/>
        <end position="167"/>
    </location>
</feature>
<name>A0ABP8FRY3_9BACT</name>
<evidence type="ECO:0000313" key="5">
    <source>
        <dbReference type="EMBL" id="GAA4309485.1"/>
    </source>
</evidence>
<evidence type="ECO:0000313" key="6">
    <source>
        <dbReference type="Proteomes" id="UP001501844"/>
    </source>
</evidence>
<feature type="signal peptide" evidence="3">
    <location>
        <begin position="1"/>
        <end position="20"/>
    </location>
</feature>
<feature type="domain" description="YCII-related" evidence="4">
    <location>
        <begin position="73"/>
        <end position="150"/>
    </location>
</feature>
<keyword evidence="6" id="KW-1185">Reference proteome</keyword>
<feature type="compositionally biased region" description="Basic and acidic residues" evidence="2">
    <location>
        <begin position="54"/>
        <end position="63"/>
    </location>
</feature>
<evidence type="ECO:0000259" key="4">
    <source>
        <dbReference type="Pfam" id="PF03795"/>
    </source>
</evidence>
<evidence type="ECO:0000256" key="2">
    <source>
        <dbReference type="SAM" id="MobiDB-lite"/>
    </source>
</evidence>
<comment type="caution">
    <text evidence="5">The sequence shown here is derived from an EMBL/GenBank/DDBJ whole genome shotgun (WGS) entry which is preliminary data.</text>
</comment>
<evidence type="ECO:0000256" key="1">
    <source>
        <dbReference type="ARBA" id="ARBA00007689"/>
    </source>
</evidence>
<dbReference type="RefSeq" id="WP_345167020.1">
    <property type="nucleotide sequence ID" value="NZ_BAABGX010000002.1"/>
</dbReference>
<reference evidence="6" key="1">
    <citation type="journal article" date="2019" name="Int. J. Syst. Evol. Microbiol.">
        <title>The Global Catalogue of Microorganisms (GCM) 10K type strain sequencing project: providing services to taxonomists for standard genome sequencing and annotation.</title>
        <authorList>
            <consortium name="The Broad Institute Genomics Platform"/>
            <consortium name="The Broad Institute Genome Sequencing Center for Infectious Disease"/>
            <person name="Wu L."/>
            <person name="Ma J."/>
        </authorList>
    </citation>
    <scope>NUCLEOTIDE SEQUENCE [LARGE SCALE GENOMIC DNA]</scope>
    <source>
        <strain evidence="6">JCM 17917</strain>
    </source>
</reference>
<organism evidence="5 6">
    <name type="scientific">Nibribacter koreensis</name>
    <dbReference type="NCBI Taxonomy" id="1084519"/>
    <lineage>
        <taxon>Bacteria</taxon>
        <taxon>Pseudomonadati</taxon>
        <taxon>Bacteroidota</taxon>
        <taxon>Cytophagia</taxon>
        <taxon>Cytophagales</taxon>
        <taxon>Hymenobacteraceae</taxon>
        <taxon>Nibribacter</taxon>
    </lineage>
</organism>
<sequence length="167" mass="18194">MNRILYTCLLVLASLFTAQAQTKPAKTKKAQAKQAQTKAPEAKPAQAAAAAKGPEAKPAEAKEPADGEMKIYYMAILKKGPNRTHDELTAARIQDEHMAHINKMAADGKLTMAGPFMDDGEMRGIFIFNVKSLEEAKALTEADPAVKAGRLIMELHPWYSMKGAKLQ</sequence>
<dbReference type="InterPro" id="IPR005545">
    <property type="entry name" value="YCII"/>
</dbReference>
<feature type="region of interest" description="Disordered" evidence="2">
    <location>
        <begin position="22"/>
        <end position="63"/>
    </location>
</feature>
<keyword evidence="3" id="KW-0732">Signal</keyword>
<feature type="compositionally biased region" description="Low complexity" evidence="2">
    <location>
        <begin position="32"/>
        <end position="53"/>
    </location>
</feature>
<dbReference type="Gene3D" id="3.30.70.1060">
    <property type="entry name" value="Dimeric alpha+beta barrel"/>
    <property type="match status" value="1"/>
</dbReference>
<comment type="similarity">
    <text evidence="1">Belongs to the YciI family.</text>
</comment>
<evidence type="ECO:0000256" key="3">
    <source>
        <dbReference type="SAM" id="SignalP"/>
    </source>
</evidence>
<gene>
    <name evidence="5" type="ORF">GCM10023183_26690</name>
</gene>
<dbReference type="InterPro" id="IPR011008">
    <property type="entry name" value="Dimeric_a/b-barrel"/>
</dbReference>
<protein>
    <recommendedName>
        <fullName evidence="4">YCII-related domain-containing protein</fullName>
    </recommendedName>
</protein>